<evidence type="ECO:0000313" key="7">
    <source>
        <dbReference type="EMBL" id="RZU40664.1"/>
    </source>
</evidence>
<comment type="similarity">
    <text evidence="1 6">Belongs to the universal ribosomal protein uL23 family.</text>
</comment>
<name>A0A4Q7YTQ2_9BACT</name>
<keyword evidence="4 6" id="KW-0689">Ribosomal protein</keyword>
<dbReference type="InterPro" id="IPR012678">
    <property type="entry name" value="Ribosomal_uL23/eL15/eS24_sf"/>
</dbReference>
<dbReference type="FunFam" id="3.30.70.330:FF:000001">
    <property type="entry name" value="50S ribosomal protein L23"/>
    <property type="match status" value="1"/>
</dbReference>
<dbReference type="RefSeq" id="WP_130418703.1">
    <property type="nucleotide sequence ID" value="NZ_SHKW01000001.1"/>
</dbReference>
<comment type="subunit">
    <text evidence="6">Part of the 50S ribosomal subunit. Contacts protein L29, and trigger factor when it is bound to the ribosome.</text>
</comment>
<dbReference type="NCBIfam" id="NF004359">
    <property type="entry name" value="PRK05738.1-3"/>
    <property type="match status" value="1"/>
</dbReference>
<dbReference type="GO" id="GO:0003735">
    <property type="term" value="F:structural constituent of ribosome"/>
    <property type="evidence" value="ECO:0007669"/>
    <property type="project" value="InterPro"/>
</dbReference>
<sequence>MPTLYTVIRRPLITEKGMGVKETQNTLVFEVAEKATKTEVKQAVESLFKVKVSAVRTAIVEGKERRRGKFSGYRPDWKKAYVRLKAGEKMPEYLDSL</sequence>
<gene>
    <name evidence="6" type="primary">rplW</name>
    <name evidence="7" type="ORF">BDD14_2134</name>
</gene>
<keyword evidence="2 6" id="KW-0699">rRNA-binding</keyword>
<evidence type="ECO:0000256" key="6">
    <source>
        <dbReference type="HAMAP-Rule" id="MF_01369"/>
    </source>
</evidence>
<dbReference type="SUPFAM" id="SSF54189">
    <property type="entry name" value="Ribosomal proteins S24e, L23 and L15e"/>
    <property type="match status" value="1"/>
</dbReference>
<evidence type="ECO:0000256" key="1">
    <source>
        <dbReference type="ARBA" id="ARBA00006700"/>
    </source>
</evidence>
<dbReference type="Proteomes" id="UP000292958">
    <property type="component" value="Unassembled WGS sequence"/>
</dbReference>
<keyword evidence="3 6" id="KW-0694">RNA-binding</keyword>
<evidence type="ECO:0000256" key="2">
    <source>
        <dbReference type="ARBA" id="ARBA00022730"/>
    </source>
</evidence>
<dbReference type="AlphaFoldDB" id="A0A4Q7YTQ2"/>
<dbReference type="NCBIfam" id="NF004366">
    <property type="entry name" value="PRK05738.3-2"/>
    <property type="match status" value="1"/>
</dbReference>
<dbReference type="Pfam" id="PF00276">
    <property type="entry name" value="Ribosomal_L23"/>
    <property type="match status" value="1"/>
</dbReference>
<keyword evidence="8" id="KW-1185">Reference proteome</keyword>
<reference evidence="7 8" key="1">
    <citation type="submission" date="2019-02" db="EMBL/GenBank/DDBJ databases">
        <title>Genomic Encyclopedia of Archaeal and Bacterial Type Strains, Phase II (KMG-II): from individual species to whole genera.</title>
        <authorList>
            <person name="Goeker M."/>
        </authorList>
    </citation>
    <scope>NUCLEOTIDE SEQUENCE [LARGE SCALE GENOMIC DNA]</scope>
    <source>
        <strain evidence="7 8">DSM 18101</strain>
    </source>
</reference>
<evidence type="ECO:0000256" key="4">
    <source>
        <dbReference type="ARBA" id="ARBA00022980"/>
    </source>
</evidence>
<dbReference type="GO" id="GO:0006412">
    <property type="term" value="P:translation"/>
    <property type="evidence" value="ECO:0007669"/>
    <property type="project" value="UniProtKB-UniRule"/>
</dbReference>
<accession>A0A4Q7YTQ2</accession>
<dbReference type="GO" id="GO:1990904">
    <property type="term" value="C:ribonucleoprotein complex"/>
    <property type="evidence" value="ECO:0007669"/>
    <property type="project" value="UniProtKB-KW"/>
</dbReference>
<evidence type="ECO:0000313" key="8">
    <source>
        <dbReference type="Proteomes" id="UP000292958"/>
    </source>
</evidence>
<dbReference type="GO" id="GO:0019843">
    <property type="term" value="F:rRNA binding"/>
    <property type="evidence" value="ECO:0007669"/>
    <property type="project" value="UniProtKB-UniRule"/>
</dbReference>
<dbReference type="NCBIfam" id="NF004363">
    <property type="entry name" value="PRK05738.2-4"/>
    <property type="match status" value="1"/>
</dbReference>
<dbReference type="OrthoDB" id="9793353at2"/>
<comment type="caution">
    <text evidence="7">The sequence shown here is derived from an EMBL/GenBank/DDBJ whole genome shotgun (WGS) entry which is preliminary data.</text>
</comment>
<organism evidence="7 8">
    <name type="scientific">Edaphobacter modestus</name>
    <dbReference type="NCBI Taxonomy" id="388466"/>
    <lineage>
        <taxon>Bacteria</taxon>
        <taxon>Pseudomonadati</taxon>
        <taxon>Acidobacteriota</taxon>
        <taxon>Terriglobia</taxon>
        <taxon>Terriglobales</taxon>
        <taxon>Acidobacteriaceae</taxon>
        <taxon>Edaphobacter</taxon>
    </lineage>
</organism>
<comment type="function">
    <text evidence="6">One of the early assembly proteins it binds 23S rRNA. One of the proteins that surrounds the polypeptide exit tunnel on the outside of the ribosome. Forms the main docking site for trigger factor binding to the ribosome.</text>
</comment>
<dbReference type="InterPro" id="IPR012677">
    <property type="entry name" value="Nucleotide-bd_a/b_plait_sf"/>
</dbReference>
<protein>
    <recommendedName>
        <fullName evidence="6">Large ribosomal subunit protein uL23</fullName>
    </recommendedName>
</protein>
<dbReference type="PANTHER" id="PTHR11620">
    <property type="entry name" value="60S RIBOSOMAL PROTEIN L23A"/>
    <property type="match status" value="1"/>
</dbReference>
<evidence type="ECO:0000256" key="3">
    <source>
        <dbReference type="ARBA" id="ARBA00022884"/>
    </source>
</evidence>
<dbReference type="GO" id="GO:0005840">
    <property type="term" value="C:ribosome"/>
    <property type="evidence" value="ECO:0007669"/>
    <property type="project" value="UniProtKB-KW"/>
</dbReference>
<evidence type="ECO:0000256" key="5">
    <source>
        <dbReference type="ARBA" id="ARBA00023274"/>
    </source>
</evidence>
<proteinExistence type="inferred from homology"/>
<keyword evidence="5 6" id="KW-0687">Ribonucleoprotein</keyword>
<dbReference type="HAMAP" id="MF_01369_B">
    <property type="entry name" value="Ribosomal_uL23_B"/>
    <property type="match status" value="1"/>
</dbReference>
<dbReference type="EMBL" id="SHKW01000001">
    <property type="protein sequence ID" value="RZU40664.1"/>
    <property type="molecule type" value="Genomic_DNA"/>
</dbReference>
<dbReference type="Gene3D" id="3.30.70.330">
    <property type="match status" value="1"/>
</dbReference>
<dbReference type="InterPro" id="IPR013025">
    <property type="entry name" value="Ribosomal_uL23-like"/>
</dbReference>